<dbReference type="OrthoDB" id="2186918at2759"/>
<reference evidence="5 6" key="1">
    <citation type="submission" date="2014-06" db="EMBL/GenBank/DDBJ databases">
        <authorList>
            <person name="Swart Estienne"/>
        </authorList>
    </citation>
    <scope>NUCLEOTIDE SEQUENCE [LARGE SCALE GENOMIC DNA]</scope>
    <source>
        <strain evidence="5 6">130c</strain>
    </source>
</reference>
<dbReference type="GO" id="GO:0030880">
    <property type="term" value="C:RNA polymerase complex"/>
    <property type="evidence" value="ECO:0007669"/>
    <property type="project" value="InterPro"/>
</dbReference>
<dbReference type="InterPro" id="IPR006590">
    <property type="entry name" value="RNA_pol_Rpb4/RPC9_core"/>
</dbReference>
<evidence type="ECO:0000259" key="4">
    <source>
        <dbReference type="SMART" id="SM00657"/>
    </source>
</evidence>
<sequence length="140" mass="16341">MNSKTIGSNDFMSQQIDDIFEDAFVISNAEVVFLMKKQRQEKEKLASMGNIQNVNQIGEEMQKKTDLYVNKFNVFEQEDKIKTIRREMDKIKEISDRELVLMWNLTPDTYDEAVTLIPSLQDKPEDVVQSFIDLLNKSKV</sequence>
<evidence type="ECO:0000313" key="5">
    <source>
        <dbReference type="EMBL" id="CDW71663.1"/>
    </source>
</evidence>
<evidence type="ECO:0000313" key="6">
    <source>
        <dbReference type="Proteomes" id="UP000039865"/>
    </source>
</evidence>
<feature type="domain" description="RNA polymerase Rpb4/RPC9 core" evidence="4">
    <location>
        <begin position="18"/>
        <end position="138"/>
    </location>
</feature>
<dbReference type="AlphaFoldDB" id="A0A077ZP23"/>
<protein>
    <submittedName>
        <fullName evidence="5">KDa subunit of rna polymerase ii</fullName>
    </submittedName>
</protein>
<dbReference type="GO" id="GO:0006352">
    <property type="term" value="P:DNA-templated transcription initiation"/>
    <property type="evidence" value="ECO:0007669"/>
    <property type="project" value="InterPro"/>
</dbReference>
<dbReference type="FunCoup" id="A0A077ZP23">
    <property type="interactions" value="510"/>
</dbReference>
<accession>A0A077ZP23</accession>
<dbReference type="EMBL" id="CCKQ01000580">
    <property type="protein sequence ID" value="CDW71663.1"/>
    <property type="molecule type" value="Genomic_DNA"/>
</dbReference>
<dbReference type="InParanoid" id="A0A077ZP23"/>
<dbReference type="SUPFAM" id="SSF47819">
    <property type="entry name" value="HRDC-like"/>
    <property type="match status" value="1"/>
</dbReference>
<keyword evidence="2" id="KW-0539">Nucleus</keyword>
<dbReference type="GO" id="GO:0000166">
    <property type="term" value="F:nucleotide binding"/>
    <property type="evidence" value="ECO:0007669"/>
    <property type="project" value="InterPro"/>
</dbReference>
<evidence type="ECO:0000256" key="1">
    <source>
        <dbReference type="ARBA" id="ARBA00004123"/>
    </source>
</evidence>
<comment type="subcellular location">
    <subcellularLocation>
        <location evidence="1">Nucleus</location>
    </subcellularLocation>
</comment>
<dbReference type="Pfam" id="PF03874">
    <property type="entry name" value="RNA_pol_Rpb4"/>
    <property type="match status" value="1"/>
</dbReference>
<dbReference type="Proteomes" id="UP000039865">
    <property type="component" value="Unassembled WGS sequence"/>
</dbReference>
<keyword evidence="6" id="KW-1185">Reference proteome</keyword>
<dbReference type="InterPro" id="IPR045222">
    <property type="entry name" value="Rpb4-like"/>
</dbReference>
<dbReference type="InterPro" id="IPR010997">
    <property type="entry name" value="HRDC-like_sf"/>
</dbReference>
<evidence type="ECO:0000256" key="3">
    <source>
        <dbReference type="ARBA" id="ARBA00025724"/>
    </source>
</evidence>
<dbReference type="InterPro" id="IPR005574">
    <property type="entry name" value="Rpb4/RPC9"/>
</dbReference>
<proteinExistence type="inferred from homology"/>
<dbReference type="PANTHER" id="PTHR21297">
    <property type="entry name" value="DNA-DIRECTED RNA POLYMERASE II"/>
    <property type="match status" value="1"/>
</dbReference>
<gene>
    <name evidence="5" type="primary">Contig10506.g11210</name>
    <name evidence="5" type="ORF">STYLEM_610</name>
</gene>
<dbReference type="InterPro" id="IPR038324">
    <property type="entry name" value="Rpb4/RPC9_sf"/>
</dbReference>
<comment type="similarity">
    <text evidence="3">Belongs to the eukaryotic RPB4 RNA polymerase subunit family.</text>
</comment>
<dbReference type="OMA" id="KHKNERM"/>
<organism evidence="5 6">
    <name type="scientific">Stylonychia lemnae</name>
    <name type="common">Ciliate</name>
    <dbReference type="NCBI Taxonomy" id="5949"/>
    <lineage>
        <taxon>Eukaryota</taxon>
        <taxon>Sar</taxon>
        <taxon>Alveolata</taxon>
        <taxon>Ciliophora</taxon>
        <taxon>Intramacronucleata</taxon>
        <taxon>Spirotrichea</taxon>
        <taxon>Stichotrichia</taxon>
        <taxon>Sporadotrichida</taxon>
        <taxon>Oxytrichidae</taxon>
        <taxon>Stylonychinae</taxon>
        <taxon>Stylonychia</taxon>
    </lineage>
</organism>
<dbReference type="GO" id="GO:0005634">
    <property type="term" value="C:nucleus"/>
    <property type="evidence" value="ECO:0007669"/>
    <property type="project" value="UniProtKB-SubCell"/>
</dbReference>
<dbReference type="SMART" id="SM00657">
    <property type="entry name" value="RPOL4c"/>
    <property type="match status" value="1"/>
</dbReference>
<name>A0A077ZP23_STYLE</name>
<dbReference type="Gene3D" id="1.20.1250.40">
    <property type="match status" value="1"/>
</dbReference>
<evidence type="ECO:0000256" key="2">
    <source>
        <dbReference type="ARBA" id="ARBA00023242"/>
    </source>
</evidence>